<dbReference type="AlphaFoldDB" id="A0A6V1NFF2"/>
<gene>
    <name evidence="4" type="ORF">HAKA00212_LOCUS18187</name>
    <name evidence="5" type="ORF">HAKA00212_LOCUS18188</name>
</gene>
<dbReference type="InterPro" id="IPR001107">
    <property type="entry name" value="Band_7"/>
</dbReference>
<evidence type="ECO:0000256" key="1">
    <source>
        <dbReference type="SAM" id="Coils"/>
    </source>
</evidence>
<dbReference type="PANTHER" id="PTHR42911:SF2">
    <property type="entry name" value="PROHIBITIN FAMILY PROTEIN"/>
    <property type="match status" value="1"/>
</dbReference>
<dbReference type="SUPFAM" id="SSF117892">
    <property type="entry name" value="Band 7/SPFH domain"/>
    <property type="match status" value="1"/>
</dbReference>
<feature type="transmembrane region" description="Helical" evidence="2">
    <location>
        <begin position="12"/>
        <end position="33"/>
    </location>
</feature>
<protein>
    <recommendedName>
        <fullName evidence="3">Band 7 domain-containing protein</fullName>
    </recommendedName>
</protein>
<dbReference type="InterPro" id="IPR036013">
    <property type="entry name" value="Band_7/SPFH_dom_sf"/>
</dbReference>
<keyword evidence="2" id="KW-1133">Transmembrane helix</keyword>
<dbReference type="EMBL" id="HBIU01039926">
    <property type="protein sequence ID" value="CAE0639373.1"/>
    <property type="molecule type" value="Transcribed_RNA"/>
</dbReference>
<feature type="domain" description="Band 7" evidence="3">
    <location>
        <begin position="52"/>
        <end position="208"/>
    </location>
</feature>
<evidence type="ECO:0000313" key="4">
    <source>
        <dbReference type="EMBL" id="CAE0639372.1"/>
    </source>
</evidence>
<dbReference type="PANTHER" id="PTHR42911">
    <property type="entry name" value="MODULATOR OF FTSH PROTEASE HFLC"/>
    <property type="match status" value="1"/>
</dbReference>
<keyword evidence="2" id="KW-0472">Membrane</keyword>
<keyword evidence="1" id="KW-0175">Coiled coil</keyword>
<reference evidence="4" key="1">
    <citation type="submission" date="2021-01" db="EMBL/GenBank/DDBJ databases">
        <authorList>
            <person name="Corre E."/>
            <person name="Pelletier E."/>
            <person name="Niang G."/>
            <person name="Scheremetjew M."/>
            <person name="Finn R."/>
            <person name="Kale V."/>
            <person name="Holt S."/>
            <person name="Cochrane G."/>
            <person name="Meng A."/>
            <person name="Brown T."/>
            <person name="Cohen L."/>
        </authorList>
    </citation>
    <scope>NUCLEOTIDE SEQUENCE</scope>
    <source>
        <strain evidence="4">CCMP3107</strain>
    </source>
</reference>
<accession>A0A6V1NFF2</accession>
<proteinExistence type="predicted"/>
<evidence type="ECO:0000313" key="5">
    <source>
        <dbReference type="EMBL" id="CAE0639373.1"/>
    </source>
</evidence>
<organism evidence="4">
    <name type="scientific">Heterosigma akashiwo</name>
    <name type="common">Chromophytic alga</name>
    <name type="synonym">Heterosigma carterae</name>
    <dbReference type="NCBI Taxonomy" id="2829"/>
    <lineage>
        <taxon>Eukaryota</taxon>
        <taxon>Sar</taxon>
        <taxon>Stramenopiles</taxon>
        <taxon>Ochrophyta</taxon>
        <taxon>Raphidophyceae</taxon>
        <taxon>Chattonellales</taxon>
        <taxon>Chattonellaceae</taxon>
        <taxon>Heterosigma</taxon>
    </lineage>
</organism>
<dbReference type="Gene3D" id="3.30.479.30">
    <property type="entry name" value="Band 7 domain"/>
    <property type="match status" value="1"/>
</dbReference>
<keyword evidence="2" id="KW-0812">Transmembrane</keyword>
<dbReference type="Pfam" id="PF01145">
    <property type="entry name" value="Band_7"/>
    <property type="match status" value="1"/>
</dbReference>
<evidence type="ECO:0000259" key="3">
    <source>
        <dbReference type="Pfam" id="PF01145"/>
    </source>
</evidence>
<sequence length="312" mass="34527">MAQITGGDTCFIITFMILYIISVGLFGGAFKILEPLNMAIARNNVRSTIDSDKVYLNGRYFLGLGMEFISYPTTAIQMEIDDVSCSTSDKQSVYIDIACQYQLNSDDLVTLYKERQLSYESFYERTVTEAIKEETVNWETNPDFYHNREEIAAAIKTRVEDAFSGNLATLVDFQVLKIDLPDATEQKIIDTIVEEQENTLAEYQQDASVIRKEATNEADKATAQVAVINAEAEAEAALLVATAEAYAFEVVLNATSESLVDLANGMNLTASDLLRYLWYDVIASDDAGDKELVVGLDGVLRDQLAASLVNSD</sequence>
<name>A0A6V1NFF2_HETAK</name>
<evidence type="ECO:0000256" key="2">
    <source>
        <dbReference type="SAM" id="Phobius"/>
    </source>
</evidence>
<dbReference type="EMBL" id="HBIU01039925">
    <property type="protein sequence ID" value="CAE0639372.1"/>
    <property type="molecule type" value="Transcribed_RNA"/>
</dbReference>
<feature type="coiled-coil region" evidence="1">
    <location>
        <begin position="193"/>
        <end position="231"/>
    </location>
</feature>